<dbReference type="Proteomes" id="UP000005459">
    <property type="component" value="Unassembled WGS sequence"/>
</dbReference>
<keyword evidence="1" id="KW-0732">Signal</keyword>
<proteinExistence type="predicted"/>
<dbReference type="eggNOG" id="ENOG502ZAQC">
    <property type="taxonomic scope" value="Bacteria"/>
</dbReference>
<accession>F9UF72</accession>
<dbReference type="RefSeq" id="WP_007194447.1">
    <property type="nucleotide sequence ID" value="NZ_AFWV01000012.1"/>
</dbReference>
<evidence type="ECO:0000313" key="2">
    <source>
        <dbReference type="EMBL" id="EGV17109.1"/>
    </source>
</evidence>
<dbReference type="OrthoDB" id="229171at2"/>
<feature type="signal peptide" evidence="1">
    <location>
        <begin position="1"/>
        <end position="31"/>
    </location>
</feature>
<keyword evidence="3" id="KW-1185">Reference proteome</keyword>
<feature type="chain" id="PRO_5003388763" evidence="1">
    <location>
        <begin position="32"/>
        <end position="706"/>
    </location>
</feature>
<dbReference type="EMBL" id="AFWV01000012">
    <property type="protein sequence ID" value="EGV17109.1"/>
    <property type="molecule type" value="Genomic_DNA"/>
</dbReference>
<dbReference type="AlphaFoldDB" id="F9UF72"/>
<organism evidence="2 3">
    <name type="scientific">Thiocapsa marina 5811</name>
    <dbReference type="NCBI Taxonomy" id="768671"/>
    <lineage>
        <taxon>Bacteria</taxon>
        <taxon>Pseudomonadati</taxon>
        <taxon>Pseudomonadota</taxon>
        <taxon>Gammaproteobacteria</taxon>
        <taxon>Chromatiales</taxon>
        <taxon>Chromatiaceae</taxon>
        <taxon>Thiocapsa</taxon>
    </lineage>
</organism>
<gene>
    <name evidence="2" type="ORF">ThimaDRAFT_3575</name>
</gene>
<evidence type="ECO:0000313" key="3">
    <source>
        <dbReference type="Proteomes" id="UP000005459"/>
    </source>
</evidence>
<sequence>MSIVEKSDRLYSLLIALTLCLSAAVATSTSAAPQAVHLGERANFDYPKVPNDHRHLRRLVNNAFSYLDPAHRIIDPVSGYPVEGWNQEPAKGLFLRSFTQLTAIGAWIELLANIAAGQADNPYISRDAALDGLALAVATLGADQRDPDLAAKGLLSNFMGFDGGQRRGPLLESIERRRFTDTFGERDGQAIWQALLEKGWLHEEDNGRNGRILRREGYGALHFDGALEPYADPARQAAIMGLLDQRVVTIIFGDNANLTAALARAIGALLQPEIRDVPQVVALRDAMERFIEAQKEGYAHLFDPQTGTFMFGWDATSDRFVGWEDGRGNRVTGQMNYFINEFRGPLIFTVLRYGLPVAAIRNAGFKIKPYRLSDGRDTYALAAWDGSAFQLLGLSLFMQELRNPAWRSALETLVDIELDFSTRHKLPGLLSEAYSGRGTEYTGLIGIGDLAVTESPLDTQAPSLYSLGVAYGIAPEQVNGFLQTEWARISSLFTDHGPWEGWNTATDTVIPYQTTVHTLSLILGGINTAHENMRRYLDAKNLSGPLEALYTPGQRIDLLAAENRIIPWTAQEEPIAFAREAGTPRFASTIKGSGGLAFVLPAGQGVSLSNGTLSIRLTSETEIEDAVIAFKRATDDTHPPPAIPIEIFARVPKAEDSTIEVVLPATPALQGISEVSLTFRSHEQPARVDLAIRAFDFVPFEVALEP</sequence>
<protein>
    <submittedName>
        <fullName evidence="2">Uncharacterized protein</fullName>
    </submittedName>
</protein>
<name>F9UF72_9GAMM</name>
<reference evidence="2 3" key="1">
    <citation type="submission" date="2011-06" db="EMBL/GenBank/DDBJ databases">
        <title>The draft genome of Thiocapsa marina 5811.</title>
        <authorList>
            <consortium name="US DOE Joint Genome Institute (JGI-PGF)"/>
            <person name="Lucas S."/>
            <person name="Han J."/>
            <person name="Cheng J.-F."/>
            <person name="Goodwin L."/>
            <person name="Pitluck S."/>
            <person name="Peters L."/>
            <person name="Land M.L."/>
            <person name="Hauser L."/>
            <person name="Vogl K."/>
            <person name="Liu Z."/>
            <person name="Imhoff J."/>
            <person name="Thiel V."/>
            <person name="Frigaard N.-U."/>
            <person name="Bryant D."/>
            <person name="Woyke T.J."/>
        </authorList>
    </citation>
    <scope>NUCLEOTIDE SEQUENCE [LARGE SCALE GENOMIC DNA]</scope>
    <source>
        <strain evidence="2 3">5811</strain>
    </source>
</reference>
<evidence type="ECO:0000256" key="1">
    <source>
        <dbReference type="SAM" id="SignalP"/>
    </source>
</evidence>